<proteinExistence type="predicted"/>
<dbReference type="OrthoDB" id="6025757at2"/>
<reference evidence="2 3" key="1">
    <citation type="submission" date="2017-05" db="EMBL/GenBank/DDBJ databases">
        <title>Genomic insights into alkan degradation activity of Oleiphilus messinensis.</title>
        <authorList>
            <person name="Kozyavkin S.A."/>
            <person name="Slesarev A.I."/>
            <person name="Golyshin P.N."/>
            <person name="Korzhenkov A."/>
            <person name="Golyshina O.N."/>
            <person name="Toshchakov S.V."/>
        </authorList>
    </citation>
    <scope>NUCLEOTIDE SEQUENCE [LARGE SCALE GENOMIC DNA]</scope>
    <source>
        <strain evidence="2 3">ME102</strain>
    </source>
</reference>
<name>A0A1Y0IEC2_9GAMM</name>
<feature type="region of interest" description="Disordered" evidence="1">
    <location>
        <begin position="292"/>
        <end position="313"/>
    </location>
</feature>
<accession>A0A1Y0IEC2</accession>
<gene>
    <name evidence="2" type="ORF">OLMES_4625</name>
</gene>
<feature type="region of interest" description="Disordered" evidence="1">
    <location>
        <begin position="21"/>
        <end position="40"/>
    </location>
</feature>
<keyword evidence="3" id="KW-1185">Reference proteome</keyword>
<dbReference type="Pfam" id="PF11445">
    <property type="entry name" value="DUF2894"/>
    <property type="match status" value="1"/>
</dbReference>
<sequence length="313" mass="34400">MSDVVECNLVACEPVKAEVPEQEARIAPEAETDPARSESVSAVRLSPSALESLDIEAFHSVGLDKFDPARFRYIAAMSEKAASQSAGVAARLKVKIEQARAEYLSAFLDARERLDTQLRTAQEKTPALAPELDELFQRCEFTALKQRLTATNDASAKSLLSGLREQLVSRELDVSPAESGSPFEMMLREQEAAALREFGHSSIATTQIETKPEAGEIRELASVKQLRDSMAKRGSERLVTQAVKTVPEDPGPLNPQMLVTRSLSAMRSLSPEYLNRFVSYLDSLFWLEQAGARQESDKTVPASGSKKAKRKTV</sequence>
<dbReference type="KEGG" id="ome:OLMES_4625"/>
<evidence type="ECO:0000313" key="3">
    <source>
        <dbReference type="Proteomes" id="UP000196027"/>
    </source>
</evidence>
<dbReference type="InterPro" id="IPR021549">
    <property type="entry name" value="DUF2894"/>
</dbReference>
<dbReference type="RefSeq" id="WP_087463378.1">
    <property type="nucleotide sequence ID" value="NZ_CP021425.1"/>
</dbReference>
<dbReference type="AlphaFoldDB" id="A0A1Y0IEC2"/>
<dbReference type="EMBL" id="CP021425">
    <property type="protein sequence ID" value="ARU58620.1"/>
    <property type="molecule type" value="Genomic_DNA"/>
</dbReference>
<protein>
    <recommendedName>
        <fullName evidence="4">DUF2894 domain-containing protein</fullName>
    </recommendedName>
</protein>
<organism evidence="2 3">
    <name type="scientific">Oleiphilus messinensis</name>
    <dbReference type="NCBI Taxonomy" id="141451"/>
    <lineage>
        <taxon>Bacteria</taxon>
        <taxon>Pseudomonadati</taxon>
        <taxon>Pseudomonadota</taxon>
        <taxon>Gammaproteobacteria</taxon>
        <taxon>Oceanospirillales</taxon>
        <taxon>Oleiphilaceae</taxon>
        <taxon>Oleiphilus</taxon>
    </lineage>
</organism>
<dbReference type="Proteomes" id="UP000196027">
    <property type="component" value="Chromosome"/>
</dbReference>
<evidence type="ECO:0000256" key="1">
    <source>
        <dbReference type="SAM" id="MobiDB-lite"/>
    </source>
</evidence>
<feature type="compositionally biased region" description="Basic and acidic residues" evidence="1">
    <location>
        <begin position="21"/>
        <end position="36"/>
    </location>
</feature>
<evidence type="ECO:0008006" key="4">
    <source>
        <dbReference type="Google" id="ProtNLM"/>
    </source>
</evidence>
<evidence type="ECO:0000313" key="2">
    <source>
        <dbReference type="EMBL" id="ARU58620.1"/>
    </source>
</evidence>